<reference evidence="1" key="1">
    <citation type="submission" date="2018-02" db="EMBL/GenBank/DDBJ databases">
        <title>Rhizophora mucronata_Transcriptome.</title>
        <authorList>
            <person name="Meera S.P."/>
            <person name="Sreeshan A."/>
            <person name="Augustine A."/>
        </authorList>
    </citation>
    <scope>NUCLEOTIDE SEQUENCE</scope>
    <source>
        <tissue evidence="1">Leaf</tissue>
    </source>
</reference>
<name>A0A2P2QB92_RHIMU</name>
<proteinExistence type="predicted"/>
<dbReference type="EMBL" id="GGEC01083741">
    <property type="protein sequence ID" value="MBX64225.1"/>
    <property type="molecule type" value="Transcribed_RNA"/>
</dbReference>
<protein>
    <submittedName>
        <fullName evidence="1">Uncharacterized protein</fullName>
    </submittedName>
</protein>
<evidence type="ECO:0000313" key="1">
    <source>
        <dbReference type="EMBL" id="MBX64225.1"/>
    </source>
</evidence>
<organism evidence="1">
    <name type="scientific">Rhizophora mucronata</name>
    <name type="common">Asiatic mangrove</name>
    <dbReference type="NCBI Taxonomy" id="61149"/>
    <lineage>
        <taxon>Eukaryota</taxon>
        <taxon>Viridiplantae</taxon>
        <taxon>Streptophyta</taxon>
        <taxon>Embryophyta</taxon>
        <taxon>Tracheophyta</taxon>
        <taxon>Spermatophyta</taxon>
        <taxon>Magnoliopsida</taxon>
        <taxon>eudicotyledons</taxon>
        <taxon>Gunneridae</taxon>
        <taxon>Pentapetalae</taxon>
        <taxon>rosids</taxon>
        <taxon>fabids</taxon>
        <taxon>Malpighiales</taxon>
        <taxon>Rhizophoraceae</taxon>
        <taxon>Rhizophora</taxon>
    </lineage>
</organism>
<sequence>MSFLILLNNKWVLHMVSRNKNPVNI</sequence>
<accession>A0A2P2QB92</accession>
<dbReference type="AlphaFoldDB" id="A0A2P2QB92"/>